<proteinExistence type="predicted"/>
<dbReference type="AlphaFoldDB" id="A0AAD4EUZ4"/>
<name>A0AAD4EUZ4_9PEZI</name>
<protein>
    <submittedName>
        <fullName evidence="2">Uncharacterized protein</fullName>
    </submittedName>
</protein>
<evidence type="ECO:0000256" key="1">
    <source>
        <dbReference type="SAM" id="MobiDB-lite"/>
    </source>
</evidence>
<reference evidence="2" key="1">
    <citation type="submission" date="2023-02" db="EMBL/GenBank/DDBJ databases">
        <authorList>
            <person name="Palmer J.M."/>
        </authorList>
    </citation>
    <scope>NUCLEOTIDE SEQUENCE</scope>
    <source>
        <strain evidence="2">FW57</strain>
    </source>
</reference>
<evidence type="ECO:0000313" key="3">
    <source>
        <dbReference type="Proteomes" id="UP001197093"/>
    </source>
</evidence>
<accession>A0AAD4EUZ4</accession>
<dbReference type="EMBL" id="JAHCVI010000004">
    <property type="protein sequence ID" value="KAG7286057.1"/>
    <property type="molecule type" value="Genomic_DNA"/>
</dbReference>
<organism evidence="2 3">
    <name type="scientific">Staphylotrichum longicolle</name>
    <dbReference type="NCBI Taxonomy" id="669026"/>
    <lineage>
        <taxon>Eukaryota</taxon>
        <taxon>Fungi</taxon>
        <taxon>Dikarya</taxon>
        <taxon>Ascomycota</taxon>
        <taxon>Pezizomycotina</taxon>
        <taxon>Sordariomycetes</taxon>
        <taxon>Sordariomycetidae</taxon>
        <taxon>Sordariales</taxon>
        <taxon>Chaetomiaceae</taxon>
        <taxon>Staphylotrichum</taxon>
    </lineage>
</organism>
<gene>
    <name evidence="2" type="ORF">NEMBOFW57_008360</name>
</gene>
<evidence type="ECO:0000313" key="2">
    <source>
        <dbReference type="EMBL" id="KAG7286057.1"/>
    </source>
</evidence>
<comment type="caution">
    <text evidence="2">The sequence shown here is derived from an EMBL/GenBank/DDBJ whole genome shotgun (WGS) entry which is preliminary data.</text>
</comment>
<sequence length="389" mass="43181">MDNLGSGTDLSKAPRPAYIYGSYLGASIAAGLALTESHVPALSRPMTIRGLIAHNGIYNWTMFLPDHPIHKLRAKSAPRRKKRGIVLDQLPVIEENPIPFEEEGIFTELKSHTPALFSEPSNLFDPFASACLFFHSANLHVPDDFTTPLSAASSLSAQFTAAVDNLANNNPSRTPKPDTTTTPQQKEPESEESADELLAKAATLAKQLKPPRKAYLVFPPRGSTLRIPRALFLHDRPHDYFSSSASTSRRRTSSSRRRLTSTNNFALQASELRGLMMRSLDMHELKPRTPAPWEWEVESEQSSSSQLLLLDGDGGGGGEASQDERDYLRYKELERRVQSFEVEPPDLEAEGAGHGLGLDAKAEEVVGEWLRERIDEDFGEEKEEEEEGF</sequence>
<keyword evidence="3" id="KW-1185">Reference proteome</keyword>
<dbReference type="Proteomes" id="UP001197093">
    <property type="component" value="Unassembled WGS sequence"/>
</dbReference>
<feature type="region of interest" description="Disordered" evidence="1">
    <location>
        <begin position="166"/>
        <end position="195"/>
    </location>
</feature>
<feature type="region of interest" description="Disordered" evidence="1">
    <location>
        <begin position="339"/>
        <end position="358"/>
    </location>
</feature>